<dbReference type="EMBL" id="OCMY01000001">
    <property type="protein sequence ID" value="SOD39490.1"/>
    <property type="molecule type" value="Genomic_DNA"/>
</dbReference>
<keyword evidence="3" id="KW-1003">Cell membrane</keyword>
<sequence length="317" mass="35332">MMRLIAMRLLQAIPLVFLISLLVFLIAKLAPGDPITNALAGQLSQESIEQIRQLYGLDKPAALQYLLWLKNLFTGNWGISLTMRTPVIEVLSGAFANTAILTGAAVLLCLIPGVIIGVLCGLWHGTRRDRVVMLVVQLGHNIPIFWLGVFVIWLFAVKLRWFPVSSMYDMRGDRGLLDLLHHLWLPAFSTALISMLILARQVRNSVITILNEDYLRTYRALGYSPAVLLWRHVGRNLLAPIVGITGLQIGYLLSGVIFIEKIFAWPGIGSQLYNAAAGQDYPTIQTGVMLVAICFLTVNLLSDLLQDWLNPRQRGHQ</sequence>
<dbReference type="CDD" id="cd06261">
    <property type="entry name" value="TM_PBP2"/>
    <property type="match status" value="1"/>
</dbReference>
<feature type="transmembrane region" description="Helical" evidence="9">
    <location>
        <begin position="284"/>
        <end position="305"/>
    </location>
</feature>
<comment type="subcellular location">
    <subcellularLocation>
        <location evidence="1">Cell inner membrane</location>
        <topology evidence="1">Multi-pass membrane protein</topology>
    </subcellularLocation>
    <subcellularLocation>
        <location evidence="9">Cell membrane</location>
        <topology evidence="9">Multi-pass membrane protein</topology>
    </subcellularLocation>
</comment>
<dbReference type="PANTHER" id="PTHR43163">
    <property type="entry name" value="DIPEPTIDE TRANSPORT SYSTEM PERMEASE PROTEIN DPPB-RELATED"/>
    <property type="match status" value="1"/>
</dbReference>
<evidence type="ECO:0000256" key="2">
    <source>
        <dbReference type="ARBA" id="ARBA00022448"/>
    </source>
</evidence>
<dbReference type="AlphaFoldDB" id="A0A286BZB3"/>
<dbReference type="Pfam" id="PF19300">
    <property type="entry name" value="BPD_transp_1_N"/>
    <property type="match status" value="1"/>
</dbReference>
<dbReference type="GO" id="GO:0005886">
    <property type="term" value="C:plasma membrane"/>
    <property type="evidence" value="ECO:0007669"/>
    <property type="project" value="UniProtKB-SubCell"/>
</dbReference>
<evidence type="ECO:0000259" key="10">
    <source>
        <dbReference type="PROSITE" id="PS50928"/>
    </source>
</evidence>
<keyword evidence="7 9" id="KW-0472">Membrane</keyword>
<dbReference type="RefSeq" id="WP_097097289.1">
    <property type="nucleotide sequence ID" value="NZ_OCMY01000001.1"/>
</dbReference>
<evidence type="ECO:0000256" key="4">
    <source>
        <dbReference type="ARBA" id="ARBA00022519"/>
    </source>
</evidence>
<evidence type="ECO:0000256" key="3">
    <source>
        <dbReference type="ARBA" id="ARBA00022475"/>
    </source>
</evidence>
<feature type="transmembrane region" description="Helical" evidence="9">
    <location>
        <begin position="237"/>
        <end position="264"/>
    </location>
</feature>
<keyword evidence="2 9" id="KW-0813">Transport</keyword>
<dbReference type="InterPro" id="IPR045621">
    <property type="entry name" value="BPD_transp_1_N"/>
</dbReference>
<evidence type="ECO:0000256" key="5">
    <source>
        <dbReference type="ARBA" id="ARBA00022692"/>
    </source>
</evidence>
<dbReference type="PROSITE" id="PS50928">
    <property type="entry name" value="ABC_TM1"/>
    <property type="match status" value="1"/>
</dbReference>
<protein>
    <submittedName>
        <fullName evidence="11">Peptide/nickel transport system permease protein</fullName>
    </submittedName>
</protein>
<reference evidence="12" key="1">
    <citation type="submission" date="2017-09" db="EMBL/GenBank/DDBJ databases">
        <authorList>
            <person name="Varghese N."/>
            <person name="Submissions S."/>
        </authorList>
    </citation>
    <scope>NUCLEOTIDE SEQUENCE [LARGE SCALE GENOMIC DNA]</scope>
    <source>
        <strain evidence="12">JKS000234</strain>
    </source>
</reference>
<feature type="transmembrane region" description="Helical" evidence="9">
    <location>
        <begin position="182"/>
        <end position="199"/>
    </location>
</feature>
<dbReference type="SUPFAM" id="SSF161098">
    <property type="entry name" value="MetI-like"/>
    <property type="match status" value="1"/>
</dbReference>
<comment type="similarity">
    <text evidence="8">Belongs to the binding-protein-dependent transport system permease family. OppBC subfamily.</text>
</comment>
<name>A0A286BZB3_9GAMM</name>
<dbReference type="Proteomes" id="UP000219271">
    <property type="component" value="Unassembled WGS sequence"/>
</dbReference>
<proteinExistence type="inferred from homology"/>
<dbReference type="OrthoDB" id="9805855at2"/>
<evidence type="ECO:0000256" key="8">
    <source>
        <dbReference type="ARBA" id="ARBA00024202"/>
    </source>
</evidence>
<dbReference type="Gene3D" id="1.10.3720.10">
    <property type="entry name" value="MetI-like"/>
    <property type="match status" value="1"/>
</dbReference>
<keyword evidence="5 9" id="KW-0812">Transmembrane</keyword>
<evidence type="ECO:0000256" key="6">
    <source>
        <dbReference type="ARBA" id="ARBA00022989"/>
    </source>
</evidence>
<evidence type="ECO:0000313" key="11">
    <source>
        <dbReference type="EMBL" id="SOD39490.1"/>
    </source>
</evidence>
<evidence type="ECO:0000313" key="12">
    <source>
        <dbReference type="Proteomes" id="UP000219271"/>
    </source>
</evidence>
<organism evidence="11 12">
    <name type="scientific">Candidatus Pantoea floridensis</name>
    <dbReference type="NCBI Taxonomy" id="1938870"/>
    <lineage>
        <taxon>Bacteria</taxon>
        <taxon>Pseudomonadati</taxon>
        <taxon>Pseudomonadota</taxon>
        <taxon>Gammaproteobacteria</taxon>
        <taxon>Enterobacterales</taxon>
        <taxon>Erwiniaceae</taxon>
        <taxon>Pantoea</taxon>
    </lineage>
</organism>
<gene>
    <name evidence="11" type="ORF">SAMN06273570_3938</name>
</gene>
<dbReference type="PANTHER" id="PTHR43163:SF6">
    <property type="entry name" value="DIPEPTIDE TRANSPORT SYSTEM PERMEASE PROTEIN DPPB-RELATED"/>
    <property type="match status" value="1"/>
</dbReference>
<evidence type="ECO:0000256" key="7">
    <source>
        <dbReference type="ARBA" id="ARBA00023136"/>
    </source>
</evidence>
<accession>A0A286BZB3</accession>
<keyword evidence="4" id="KW-0997">Cell inner membrane</keyword>
<evidence type="ECO:0000256" key="9">
    <source>
        <dbReference type="RuleBase" id="RU363032"/>
    </source>
</evidence>
<feature type="transmembrane region" description="Helical" evidence="9">
    <location>
        <begin position="144"/>
        <end position="162"/>
    </location>
</feature>
<dbReference type="Pfam" id="PF00528">
    <property type="entry name" value="BPD_transp_1"/>
    <property type="match status" value="1"/>
</dbReference>
<keyword evidence="12" id="KW-1185">Reference proteome</keyword>
<dbReference type="GO" id="GO:0055085">
    <property type="term" value="P:transmembrane transport"/>
    <property type="evidence" value="ECO:0007669"/>
    <property type="project" value="InterPro"/>
</dbReference>
<feature type="transmembrane region" description="Helical" evidence="9">
    <location>
        <begin position="99"/>
        <end position="123"/>
    </location>
</feature>
<dbReference type="InterPro" id="IPR035906">
    <property type="entry name" value="MetI-like_sf"/>
</dbReference>
<feature type="domain" description="ABC transmembrane type-1" evidence="10">
    <location>
        <begin position="95"/>
        <end position="302"/>
    </location>
</feature>
<dbReference type="InterPro" id="IPR000515">
    <property type="entry name" value="MetI-like"/>
</dbReference>
<keyword evidence="6 9" id="KW-1133">Transmembrane helix</keyword>
<evidence type="ECO:0000256" key="1">
    <source>
        <dbReference type="ARBA" id="ARBA00004429"/>
    </source>
</evidence>